<dbReference type="EMBL" id="GL377616">
    <property type="protein sequence ID" value="EFJ17098.1"/>
    <property type="molecule type" value="Genomic_DNA"/>
</dbReference>
<evidence type="ECO:0000313" key="5">
    <source>
        <dbReference type="Proteomes" id="UP000001514"/>
    </source>
</evidence>
<feature type="domain" description="Protein kinase" evidence="3">
    <location>
        <begin position="198"/>
        <end position="370"/>
    </location>
</feature>
<reference evidence="4 5" key="1">
    <citation type="journal article" date="2011" name="Science">
        <title>The Selaginella genome identifies genetic changes associated with the evolution of vascular plants.</title>
        <authorList>
            <person name="Banks J.A."/>
            <person name="Nishiyama T."/>
            <person name="Hasebe M."/>
            <person name="Bowman J.L."/>
            <person name="Gribskov M."/>
            <person name="dePamphilis C."/>
            <person name="Albert V.A."/>
            <person name="Aono N."/>
            <person name="Aoyama T."/>
            <person name="Ambrose B.A."/>
            <person name="Ashton N.W."/>
            <person name="Axtell M.J."/>
            <person name="Barker E."/>
            <person name="Barker M.S."/>
            <person name="Bennetzen J.L."/>
            <person name="Bonawitz N.D."/>
            <person name="Chapple C."/>
            <person name="Cheng C."/>
            <person name="Correa L.G."/>
            <person name="Dacre M."/>
            <person name="DeBarry J."/>
            <person name="Dreyer I."/>
            <person name="Elias M."/>
            <person name="Engstrom E.M."/>
            <person name="Estelle M."/>
            <person name="Feng L."/>
            <person name="Finet C."/>
            <person name="Floyd S.K."/>
            <person name="Frommer W.B."/>
            <person name="Fujita T."/>
            <person name="Gramzow L."/>
            <person name="Gutensohn M."/>
            <person name="Harholt J."/>
            <person name="Hattori M."/>
            <person name="Heyl A."/>
            <person name="Hirai T."/>
            <person name="Hiwatashi Y."/>
            <person name="Ishikawa M."/>
            <person name="Iwata M."/>
            <person name="Karol K.G."/>
            <person name="Koehler B."/>
            <person name="Kolukisaoglu U."/>
            <person name="Kubo M."/>
            <person name="Kurata T."/>
            <person name="Lalonde S."/>
            <person name="Li K."/>
            <person name="Li Y."/>
            <person name="Litt A."/>
            <person name="Lyons E."/>
            <person name="Manning G."/>
            <person name="Maruyama T."/>
            <person name="Michael T.P."/>
            <person name="Mikami K."/>
            <person name="Miyazaki S."/>
            <person name="Morinaga S."/>
            <person name="Murata T."/>
            <person name="Mueller-Roeber B."/>
            <person name="Nelson D.R."/>
            <person name="Obara M."/>
            <person name="Oguri Y."/>
            <person name="Olmstead R.G."/>
            <person name="Onodera N."/>
            <person name="Petersen B.L."/>
            <person name="Pils B."/>
            <person name="Prigge M."/>
            <person name="Rensing S.A."/>
            <person name="Riano-Pachon D.M."/>
            <person name="Roberts A.W."/>
            <person name="Sato Y."/>
            <person name="Scheller H.V."/>
            <person name="Schulz B."/>
            <person name="Schulz C."/>
            <person name="Shakirov E.V."/>
            <person name="Shibagaki N."/>
            <person name="Shinohara N."/>
            <person name="Shippen D.E."/>
            <person name="Soerensen I."/>
            <person name="Sotooka R."/>
            <person name="Sugimoto N."/>
            <person name="Sugita M."/>
            <person name="Sumikawa N."/>
            <person name="Tanurdzic M."/>
            <person name="Theissen G."/>
            <person name="Ulvskov P."/>
            <person name="Wakazuki S."/>
            <person name="Weng J.K."/>
            <person name="Willats W.W."/>
            <person name="Wipf D."/>
            <person name="Wolf P.G."/>
            <person name="Yang L."/>
            <person name="Zimmer A.D."/>
            <person name="Zhu Q."/>
            <person name="Mitros T."/>
            <person name="Hellsten U."/>
            <person name="Loque D."/>
            <person name="Otillar R."/>
            <person name="Salamov A."/>
            <person name="Schmutz J."/>
            <person name="Shapiro H."/>
            <person name="Lindquist E."/>
            <person name="Lucas S."/>
            <person name="Rokhsar D."/>
            <person name="Grigoriev I.V."/>
        </authorList>
    </citation>
    <scope>NUCLEOTIDE SEQUENCE [LARGE SCALE GENOMIC DNA]</scope>
</reference>
<evidence type="ECO:0000256" key="1">
    <source>
        <dbReference type="ARBA" id="ARBA00022741"/>
    </source>
</evidence>
<dbReference type="AlphaFoldDB" id="D8SF61"/>
<dbReference type="SUPFAM" id="SSF56112">
    <property type="entry name" value="Protein kinase-like (PK-like)"/>
    <property type="match status" value="1"/>
</dbReference>
<dbReference type="Gene3D" id="3.30.200.20">
    <property type="entry name" value="Phosphorylase Kinase, domain 1"/>
    <property type="match status" value="1"/>
</dbReference>
<keyword evidence="5" id="KW-1185">Reference proteome</keyword>
<protein>
    <recommendedName>
        <fullName evidence="3">Protein kinase domain-containing protein</fullName>
    </recommendedName>
</protein>
<keyword evidence="1" id="KW-0547">Nucleotide-binding</keyword>
<gene>
    <name evidence="4" type="ORF">SELMODRAFT_421403</name>
</gene>
<sequence>MVIFDAFGETSSIAVEWTLERILQPGDVLTHLGILRQTVTGIAKLMPQKGTQQSFVGNQDEEICKKLKLYSLILSDANLNFVSPLFILRRGFGQRHDPHSKHHGFMFKALKGGTSNNSVTVDPDPSENAAVLSRRENWMKPTLQSSWIKRKLTTDEVIAKVPKLGSSALPLCKHKPRDFKRQTREFTHAELEEATDNFSHANFLAEGGFGFVYKGVLKGGQHIAVKKHKLASRQGGKEFCAEVKVLSGAQHRNQDFASRMARECSFTSLYATSHSTITYLGDKNTVVPWCARQGIALGAARAMRYLHEECWVGTITHRVLLTHDYAPMVTNLPLLLYHFYMVGDFGLARWPTSSQPAVETKVFGFKYRES</sequence>
<dbReference type="InterPro" id="IPR001245">
    <property type="entry name" value="Ser-Thr/Tyr_kinase_cat_dom"/>
</dbReference>
<evidence type="ECO:0000313" key="4">
    <source>
        <dbReference type="EMBL" id="EFJ17098.1"/>
    </source>
</evidence>
<name>D8SF61_SELML</name>
<dbReference type="PANTHER" id="PTHR47989:SF8">
    <property type="entry name" value="INACTIVE PROTEIN KINASE SELMODRAFT_444075-LIKE"/>
    <property type="match status" value="1"/>
</dbReference>
<dbReference type="InterPro" id="IPR011009">
    <property type="entry name" value="Kinase-like_dom_sf"/>
</dbReference>
<dbReference type="Proteomes" id="UP000001514">
    <property type="component" value="Unassembled WGS sequence"/>
</dbReference>
<accession>D8SF61</accession>
<organism evidence="5">
    <name type="scientific">Selaginella moellendorffii</name>
    <name type="common">Spikemoss</name>
    <dbReference type="NCBI Taxonomy" id="88036"/>
    <lineage>
        <taxon>Eukaryota</taxon>
        <taxon>Viridiplantae</taxon>
        <taxon>Streptophyta</taxon>
        <taxon>Embryophyta</taxon>
        <taxon>Tracheophyta</taxon>
        <taxon>Lycopodiopsida</taxon>
        <taxon>Selaginellales</taxon>
        <taxon>Selaginellaceae</taxon>
        <taxon>Selaginella</taxon>
    </lineage>
</organism>
<dbReference type="eggNOG" id="KOG1187">
    <property type="taxonomic scope" value="Eukaryota"/>
</dbReference>
<keyword evidence="2" id="KW-0067">ATP-binding</keyword>
<dbReference type="FunFam" id="3.30.200.20:FF:000162">
    <property type="entry name" value="Adenine nucleotide alpha hydrolase-like domain kinase"/>
    <property type="match status" value="1"/>
</dbReference>
<dbReference type="KEGG" id="smo:SELMODRAFT_421403"/>
<evidence type="ECO:0000256" key="2">
    <source>
        <dbReference type="ARBA" id="ARBA00022840"/>
    </source>
</evidence>
<dbReference type="Pfam" id="PF07714">
    <property type="entry name" value="PK_Tyr_Ser-Thr"/>
    <property type="match status" value="1"/>
</dbReference>
<dbReference type="GO" id="GO:0005524">
    <property type="term" value="F:ATP binding"/>
    <property type="evidence" value="ECO:0007669"/>
    <property type="project" value="UniProtKB-KW"/>
</dbReference>
<dbReference type="InParanoid" id="D8SF61"/>
<dbReference type="Gramene" id="EFJ17098">
    <property type="protein sequence ID" value="EFJ17098"/>
    <property type="gene ID" value="SELMODRAFT_421403"/>
</dbReference>
<dbReference type="HOGENOM" id="CLU_748857_0_0_1"/>
<dbReference type="PANTHER" id="PTHR47989">
    <property type="entry name" value="OS01G0750732 PROTEIN"/>
    <property type="match status" value="1"/>
</dbReference>
<dbReference type="GO" id="GO:0004672">
    <property type="term" value="F:protein kinase activity"/>
    <property type="evidence" value="ECO:0000318"/>
    <property type="project" value="GO_Central"/>
</dbReference>
<dbReference type="InterPro" id="IPR000719">
    <property type="entry name" value="Prot_kinase_dom"/>
</dbReference>
<proteinExistence type="predicted"/>
<dbReference type="PROSITE" id="PS50011">
    <property type="entry name" value="PROTEIN_KINASE_DOM"/>
    <property type="match status" value="1"/>
</dbReference>
<evidence type="ECO:0000259" key="3">
    <source>
        <dbReference type="PROSITE" id="PS50011"/>
    </source>
</evidence>